<dbReference type="InterPro" id="IPR018187">
    <property type="entry name" value="Asp/Glu_racemase_AS_1"/>
</dbReference>
<feature type="binding site" evidence="7">
    <location>
        <begin position="78"/>
        <end position="79"/>
    </location>
    <ligand>
        <name>substrate</name>
    </ligand>
</feature>
<dbReference type="SUPFAM" id="SSF53681">
    <property type="entry name" value="Aspartate/glutamate racemase"/>
    <property type="match status" value="2"/>
</dbReference>
<dbReference type="Pfam" id="PF01177">
    <property type="entry name" value="Asp_Glu_race"/>
    <property type="match status" value="1"/>
</dbReference>
<dbReference type="Gene3D" id="3.40.50.1860">
    <property type="match status" value="2"/>
</dbReference>
<proteinExistence type="inferred from homology"/>
<dbReference type="PANTHER" id="PTHR21198:SF2">
    <property type="entry name" value="GLUTAMATE RACEMASE"/>
    <property type="match status" value="1"/>
</dbReference>
<comment type="similarity">
    <text evidence="7">Belongs to the aspartate/glutamate racemases family.</text>
</comment>
<feature type="active site" description="Proton donor/acceptor" evidence="7">
    <location>
        <position position="77"/>
    </location>
</feature>
<evidence type="ECO:0000256" key="7">
    <source>
        <dbReference type="HAMAP-Rule" id="MF_00258"/>
    </source>
</evidence>
<dbReference type="EMBL" id="OBEL01000001">
    <property type="protein sequence ID" value="SNZ08681.1"/>
    <property type="molecule type" value="Genomic_DNA"/>
</dbReference>
<gene>
    <name evidence="7" type="primary">murI</name>
    <name evidence="8" type="ORF">SAMN06265368_1769</name>
</gene>
<dbReference type="InterPro" id="IPR015942">
    <property type="entry name" value="Asp/Glu/hydantoin_racemase"/>
</dbReference>
<evidence type="ECO:0000256" key="5">
    <source>
        <dbReference type="ARBA" id="ARBA00023235"/>
    </source>
</evidence>
<dbReference type="NCBIfam" id="TIGR00067">
    <property type="entry name" value="glut_race"/>
    <property type="match status" value="1"/>
</dbReference>
<dbReference type="AlphaFoldDB" id="A0A285NM18"/>
<dbReference type="GO" id="GO:0071555">
    <property type="term" value="P:cell wall organization"/>
    <property type="evidence" value="ECO:0007669"/>
    <property type="project" value="UniProtKB-KW"/>
</dbReference>
<evidence type="ECO:0000256" key="6">
    <source>
        <dbReference type="ARBA" id="ARBA00023316"/>
    </source>
</evidence>
<evidence type="ECO:0000256" key="3">
    <source>
        <dbReference type="ARBA" id="ARBA00022960"/>
    </source>
</evidence>
<dbReference type="GO" id="GO:0008360">
    <property type="term" value="P:regulation of cell shape"/>
    <property type="evidence" value="ECO:0007669"/>
    <property type="project" value="UniProtKB-KW"/>
</dbReference>
<dbReference type="InterPro" id="IPR004391">
    <property type="entry name" value="Glu_race"/>
</dbReference>
<reference evidence="8 9" key="1">
    <citation type="submission" date="2017-09" db="EMBL/GenBank/DDBJ databases">
        <authorList>
            <person name="Ehlers B."/>
            <person name="Leendertz F.H."/>
        </authorList>
    </citation>
    <scope>NUCLEOTIDE SEQUENCE [LARGE SCALE GENOMIC DNA]</scope>
    <source>
        <strain evidence="8 9">DSM 18289</strain>
    </source>
</reference>
<feature type="active site" description="Proton donor/acceptor" evidence="7">
    <location>
        <position position="192"/>
    </location>
</feature>
<keyword evidence="4 7" id="KW-0573">Peptidoglycan synthesis</keyword>
<keyword evidence="9" id="KW-1185">Reference proteome</keyword>
<sequence length="277" mass="29499">MIGKRAAKILVFDSGFGGLSLLLALFRTMPAADYVYLADDARFPYGDLEEEDLTDGLVALLKDQCSLHQPDLVVVACNTASTIALTPLRAALGLPVVGIVPGVKPAAAGSQSGKISVLATPGTMKRSLTHELIEDFARECDVNLVPCPSLAEMAEQFVLEGVWDSQTLANEIGAAFEAGDDGRKTDIVVLGCTHYPLMLAALNKVAPWPVLWIDPAPAVARRVMLLLGQEWQDSVANRQAAYGDLSARFGGSIQFHSTGDGVGRLKMAWARLRPGLG</sequence>
<feature type="binding site" evidence="7">
    <location>
        <begin position="13"/>
        <end position="14"/>
    </location>
    <ligand>
        <name>substrate</name>
    </ligand>
</feature>
<dbReference type="InterPro" id="IPR033134">
    <property type="entry name" value="Asp/Glu_racemase_AS_2"/>
</dbReference>
<dbReference type="GO" id="GO:0008881">
    <property type="term" value="F:glutamate racemase activity"/>
    <property type="evidence" value="ECO:0007669"/>
    <property type="project" value="UniProtKB-UniRule"/>
</dbReference>
<evidence type="ECO:0000256" key="1">
    <source>
        <dbReference type="ARBA" id="ARBA00001602"/>
    </source>
</evidence>
<dbReference type="PANTHER" id="PTHR21198">
    <property type="entry name" value="GLUTAMATE RACEMASE"/>
    <property type="match status" value="1"/>
</dbReference>
<feature type="binding site" evidence="7">
    <location>
        <begin position="45"/>
        <end position="46"/>
    </location>
    <ligand>
        <name>substrate</name>
    </ligand>
</feature>
<dbReference type="HAMAP" id="MF_00258">
    <property type="entry name" value="Glu_racemase"/>
    <property type="match status" value="1"/>
</dbReference>
<dbReference type="PROSITE" id="PS00923">
    <property type="entry name" value="ASP_GLU_RACEMASE_1"/>
    <property type="match status" value="1"/>
</dbReference>
<dbReference type="Proteomes" id="UP000219439">
    <property type="component" value="Unassembled WGS sequence"/>
</dbReference>
<dbReference type="PROSITE" id="PS00924">
    <property type="entry name" value="ASP_GLU_RACEMASE_2"/>
    <property type="match status" value="1"/>
</dbReference>
<organism evidence="8 9">
    <name type="scientific">Cohaesibacter gelatinilyticus</name>
    <dbReference type="NCBI Taxonomy" id="372072"/>
    <lineage>
        <taxon>Bacteria</taxon>
        <taxon>Pseudomonadati</taxon>
        <taxon>Pseudomonadota</taxon>
        <taxon>Alphaproteobacteria</taxon>
        <taxon>Hyphomicrobiales</taxon>
        <taxon>Cohaesibacteraceae</taxon>
    </lineage>
</organism>
<keyword evidence="5 7" id="KW-0413">Isomerase</keyword>
<comment type="function">
    <text evidence="7">Provides the (R)-glutamate required for cell wall biosynthesis.</text>
</comment>
<name>A0A285NM18_9HYPH</name>
<comment type="catalytic activity">
    <reaction evidence="1 7">
        <text>L-glutamate = D-glutamate</text>
        <dbReference type="Rhea" id="RHEA:12813"/>
        <dbReference type="ChEBI" id="CHEBI:29985"/>
        <dbReference type="ChEBI" id="CHEBI:29986"/>
        <dbReference type="EC" id="5.1.1.3"/>
    </reaction>
</comment>
<keyword evidence="6 7" id="KW-0961">Cell wall biogenesis/degradation</keyword>
<accession>A0A285NM18</accession>
<evidence type="ECO:0000256" key="4">
    <source>
        <dbReference type="ARBA" id="ARBA00022984"/>
    </source>
</evidence>
<keyword evidence="3 7" id="KW-0133">Cell shape</keyword>
<dbReference type="EC" id="5.1.1.3" evidence="2 7"/>
<dbReference type="GO" id="GO:0009252">
    <property type="term" value="P:peptidoglycan biosynthetic process"/>
    <property type="evidence" value="ECO:0007669"/>
    <property type="project" value="UniProtKB-UniRule"/>
</dbReference>
<evidence type="ECO:0000256" key="2">
    <source>
        <dbReference type="ARBA" id="ARBA00013090"/>
    </source>
</evidence>
<evidence type="ECO:0000313" key="8">
    <source>
        <dbReference type="EMBL" id="SNZ08681.1"/>
    </source>
</evidence>
<protein>
    <recommendedName>
        <fullName evidence="2 7">Glutamate racemase</fullName>
        <ecNumber evidence="2 7">5.1.1.3</ecNumber>
    </recommendedName>
</protein>
<evidence type="ECO:0000313" key="9">
    <source>
        <dbReference type="Proteomes" id="UP000219439"/>
    </source>
</evidence>
<comment type="pathway">
    <text evidence="7">Cell wall biogenesis; peptidoglycan biosynthesis.</text>
</comment>
<dbReference type="InterPro" id="IPR001920">
    <property type="entry name" value="Asp/Glu_race"/>
</dbReference>
<feature type="binding site" evidence="7">
    <location>
        <begin position="193"/>
        <end position="194"/>
    </location>
    <ligand>
        <name>substrate</name>
    </ligand>
</feature>
<dbReference type="UniPathway" id="UPA00219"/>
<dbReference type="OrthoDB" id="9801055at2"/>
<dbReference type="RefSeq" id="WP_097152887.1">
    <property type="nucleotide sequence ID" value="NZ_OBEL01000001.1"/>
</dbReference>